<dbReference type="GO" id="GO:0005634">
    <property type="term" value="C:nucleus"/>
    <property type="evidence" value="ECO:0007669"/>
    <property type="project" value="TreeGrafter"/>
</dbReference>
<dbReference type="GO" id="GO:0045892">
    <property type="term" value="P:negative regulation of DNA-templated transcription"/>
    <property type="evidence" value="ECO:0007669"/>
    <property type="project" value="TreeGrafter"/>
</dbReference>
<feature type="compositionally biased region" description="Polar residues" evidence="1">
    <location>
        <begin position="384"/>
        <end position="396"/>
    </location>
</feature>
<name>A0A6G1PPR5_CHAAH</name>
<dbReference type="GO" id="GO:0032922">
    <property type="term" value="P:circadian regulation of gene expression"/>
    <property type="evidence" value="ECO:0007669"/>
    <property type="project" value="InterPro"/>
</dbReference>
<dbReference type="Pfam" id="PF15673">
    <property type="entry name" value="Ciart"/>
    <property type="match status" value="1"/>
</dbReference>
<reference evidence="2 3" key="1">
    <citation type="submission" date="2019-02" db="EMBL/GenBank/DDBJ databases">
        <title>Opniocepnalus argus genome.</title>
        <authorList>
            <person name="Zhou C."/>
            <person name="Xiao S."/>
        </authorList>
    </citation>
    <scope>NUCLEOTIDE SEQUENCE [LARGE SCALE GENOMIC DNA]</scope>
    <source>
        <strain evidence="2">OARG1902GOOAL</strain>
        <tissue evidence="2">Muscle</tissue>
    </source>
</reference>
<evidence type="ECO:0000256" key="1">
    <source>
        <dbReference type="SAM" id="MobiDB-lite"/>
    </source>
</evidence>
<dbReference type="PANTHER" id="PTHR35441:SF1">
    <property type="entry name" value="CIRCADIAN-ASSOCIATED TRANSCRIPTIONAL REPRESSOR"/>
    <property type="match status" value="1"/>
</dbReference>
<protein>
    <submittedName>
        <fullName evidence="2">Circadian-associated transcriptional repressor ChIP-derived repressor of network oscillator</fullName>
    </submittedName>
</protein>
<keyword evidence="3" id="KW-1185">Reference proteome</keyword>
<dbReference type="PANTHER" id="PTHR35441">
    <property type="entry name" value="CIRCADIAN-ASSOCIATED TRANSCRIPTIONAL REPRESSOR"/>
    <property type="match status" value="1"/>
</dbReference>
<organism evidence="2 3">
    <name type="scientific">Channa argus</name>
    <name type="common">Northern snakehead</name>
    <name type="synonym">Ophicephalus argus</name>
    <dbReference type="NCBI Taxonomy" id="215402"/>
    <lineage>
        <taxon>Eukaryota</taxon>
        <taxon>Metazoa</taxon>
        <taxon>Chordata</taxon>
        <taxon>Craniata</taxon>
        <taxon>Vertebrata</taxon>
        <taxon>Euteleostomi</taxon>
        <taxon>Actinopterygii</taxon>
        <taxon>Neopterygii</taxon>
        <taxon>Teleostei</taxon>
        <taxon>Neoteleostei</taxon>
        <taxon>Acanthomorphata</taxon>
        <taxon>Anabantaria</taxon>
        <taxon>Anabantiformes</taxon>
        <taxon>Channoidei</taxon>
        <taxon>Channidae</taxon>
        <taxon>Channa</taxon>
    </lineage>
</organism>
<feature type="compositionally biased region" description="Basic and acidic residues" evidence="1">
    <location>
        <begin position="255"/>
        <end position="271"/>
    </location>
</feature>
<evidence type="ECO:0000313" key="3">
    <source>
        <dbReference type="Proteomes" id="UP000503349"/>
    </source>
</evidence>
<sequence>MQSQGSTSSQPSFDSLSSSNSPLFSDSEQVEDDTDVFLTDSSSSVIIGRTGGAKGTEVVGSESPRSQWICEDFTDKQTEEESYRSESDAKAAHISLDETHPTMQIQKSQGDLLFAQKCAELQGFVRPLLELLNGLKTGRFDRGLSSFQQSVAMDRIQRIVGVLQRPNSGEKYLNTLLQVEMMLKLWFPQITTPPVIAASSIATSIACSIQDTSSFTPPHKHRDQSHIPVKKRRLSWTGTESPTPSPVLVKCARTSPREKRVKQDQYGRDDPPPSMAYDTDKNSTKVHHRQLKEYTMGQDSGNEALDKLSKYKAGQSSEPSLTWVHVAPLLSPRKACTSHESTTAAGNNENQPATWKGSPATQDSSISSTTPYKHPKNLKKPIRCQSQHVAVQQSDNETIKACQGQSQSPRVTLKPLPKVCPHT</sequence>
<dbReference type="AlphaFoldDB" id="A0A6G1PPR5"/>
<dbReference type="EMBL" id="CM015718">
    <property type="protein sequence ID" value="KAF3691978.1"/>
    <property type="molecule type" value="Genomic_DNA"/>
</dbReference>
<evidence type="ECO:0000313" key="2">
    <source>
        <dbReference type="EMBL" id="KAF3691978.1"/>
    </source>
</evidence>
<dbReference type="GO" id="GO:0000978">
    <property type="term" value="F:RNA polymerase II cis-regulatory region sequence-specific DNA binding"/>
    <property type="evidence" value="ECO:0007669"/>
    <property type="project" value="TreeGrafter"/>
</dbReference>
<proteinExistence type="predicted"/>
<feature type="region of interest" description="Disordered" evidence="1">
    <location>
        <begin position="336"/>
        <end position="423"/>
    </location>
</feature>
<reference evidence="3" key="2">
    <citation type="submission" date="2019-02" db="EMBL/GenBank/DDBJ databases">
        <title>Opniocepnalus argus Var Kimnra genome.</title>
        <authorList>
            <person name="Zhou C."/>
            <person name="Xiao S."/>
        </authorList>
    </citation>
    <scope>NUCLEOTIDE SEQUENCE [LARGE SCALE GENOMIC DNA]</scope>
</reference>
<feature type="region of interest" description="Disordered" evidence="1">
    <location>
        <begin position="1"/>
        <end position="35"/>
    </location>
</feature>
<feature type="region of interest" description="Disordered" evidence="1">
    <location>
        <begin position="213"/>
        <end position="287"/>
    </location>
</feature>
<gene>
    <name evidence="2" type="ORF">EXN66_Car007653</name>
</gene>
<feature type="compositionally biased region" description="Polar residues" evidence="1">
    <location>
        <begin position="338"/>
        <end position="371"/>
    </location>
</feature>
<accession>A0A6G1PPR5</accession>
<feature type="compositionally biased region" description="Basic residues" evidence="1">
    <location>
        <begin position="218"/>
        <end position="234"/>
    </location>
</feature>
<feature type="compositionally biased region" description="Low complexity" evidence="1">
    <location>
        <begin position="1"/>
        <end position="27"/>
    </location>
</feature>
<dbReference type="Proteomes" id="UP000503349">
    <property type="component" value="Chromosome 7"/>
</dbReference>
<feature type="compositionally biased region" description="Basic residues" evidence="1">
    <location>
        <begin position="373"/>
        <end position="382"/>
    </location>
</feature>
<dbReference type="InterPro" id="IPR031373">
    <property type="entry name" value="Ciart"/>
</dbReference>